<dbReference type="EMBL" id="JAODUP010000243">
    <property type="protein sequence ID" value="KAK2155305.1"/>
    <property type="molecule type" value="Genomic_DNA"/>
</dbReference>
<name>A0AAD9N3F6_9ANNE</name>
<gene>
    <name evidence="1" type="ORF">LSH36_243g03005</name>
</gene>
<dbReference type="AlphaFoldDB" id="A0AAD9N3F6"/>
<protein>
    <submittedName>
        <fullName evidence="1">Uncharacterized protein</fullName>
    </submittedName>
</protein>
<keyword evidence="2" id="KW-1185">Reference proteome</keyword>
<sequence>MMVTNSTVTGGELCDAIRGCNVRNNRVVSPSELVDLCSRKPGYYCPPPKCNECGQLTAENTVFYQ</sequence>
<evidence type="ECO:0000313" key="1">
    <source>
        <dbReference type="EMBL" id="KAK2155305.1"/>
    </source>
</evidence>
<feature type="non-terminal residue" evidence="1">
    <location>
        <position position="1"/>
    </location>
</feature>
<accession>A0AAD9N3F6</accession>
<reference evidence="1" key="1">
    <citation type="journal article" date="2023" name="Mol. Biol. Evol.">
        <title>Third-Generation Sequencing Reveals the Adaptive Role of the Epigenome in Three Deep-Sea Polychaetes.</title>
        <authorList>
            <person name="Perez M."/>
            <person name="Aroh O."/>
            <person name="Sun Y."/>
            <person name="Lan Y."/>
            <person name="Juniper S.K."/>
            <person name="Young C.R."/>
            <person name="Angers B."/>
            <person name="Qian P.Y."/>
        </authorList>
    </citation>
    <scope>NUCLEOTIDE SEQUENCE</scope>
    <source>
        <strain evidence="1">P08H-3</strain>
    </source>
</reference>
<organism evidence="1 2">
    <name type="scientific">Paralvinella palmiformis</name>
    <dbReference type="NCBI Taxonomy" id="53620"/>
    <lineage>
        <taxon>Eukaryota</taxon>
        <taxon>Metazoa</taxon>
        <taxon>Spiralia</taxon>
        <taxon>Lophotrochozoa</taxon>
        <taxon>Annelida</taxon>
        <taxon>Polychaeta</taxon>
        <taxon>Sedentaria</taxon>
        <taxon>Canalipalpata</taxon>
        <taxon>Terebellida</taxon>
        <taxon>Terebelliformia</taxon>
        <taxon>Alvinellidae</taxon>
        <taxon>Paralvinella</taxon>
    </lineage>
</organism>
<evidence type="ECO:0000313" key="2">
    <source>
        <dbReference type="Proteomes" id="UP001208570"/>
    </source>
</evidence>
<comment type="caution">
    <text evidence="1">The sequence shown here is derived from an EMBL/GenBank/DDBJ whole genome shotgun (WGS) entry which is preliminary data.</text>
</comment>
<dbReference type="Proteomes" id="UP001208570">
    <property type="component" value="Unassembled WGS sequence"/>
</dbReference>
<proteinExistence type="predicted"/>